<dbReference type="PANTHER" id="PTHR46115">
    <property type="entry name" value="THIOREDOXIN-LIKE PROTEIN 1"/>
    <property type="match status" value="1"/>
</dbReference>
<reference evidence="5" key="2">
    <citation type="submission" date="2025-08" db="UniProtKB">
        <authorList>
            <consortium name="Ensembl"/>
        </authorList>
    </citation>
    <scope>IDENTIFICATION</scope>
    <source>
        <strain evidence="5">Thoroughbred</strain>
    </source>
</reference>
<dbReference type="GeneTree" id="ENSGT00940000162445"/>
<keyword evidence="6" id="KW-1185">Reference proteome</keyword>
<evidence type="ECO:0000259" key="4">
    <source>
        <dbReference type="PROSITE" id="PS51352"/>
    </source>
</evidence>
<feature type="region of interest" description="Disordered" evidence="3">
    <location>
        <begin position="140"/>
        <end position="163"/>
    </location>
</feature>
<evidence type="ECO:0000313" key="5">
    <source>
        <dbReference type="Ensembl" id="ENSECAP00000078905.1"/>
    </source>
</evidence>
<sequence length="163" mass="18221">MVHTIKDMDEFKTFLKAAGCKLAVVEFSAKWCGACKRICPLFHAMSLQYQNVMFAKVDVDESRELAQTYHIKAIPTFQMFKQAQKPLKPRPGDDPPMGEAGTAEEKLTYPESLIELPAFARPALGVVKVKREVYKHLQCDTDGSGEGTVLGGTRERSQNSIRQ</sequence>
<dbReference type="CDD" id="cd02947">
    <property type="entry name" value="TRX_family"/>
    <property type="match status" value="1"/>
</dbReference>
<proteinExistence type="predicted"/>
<reference evidence="5 6" key="1">
    <citation type="journal article" date="2009" name="Science">
        <title>Genome sequence, comparative analysis, and population genetics of the domestic horse.</title>
        <authorList>
            <consortium name="Broad Institute Genome Sequencing Platform"/>
            <consortium name="Broad Institute Whole Genome Assembly Team"/>
            <person name="Wade C.M."/>
            <person name="Giulotto E."/>
            <person name="Sigurdsson S."/>
            <person name="Zoli M."/>
            <person name="Gnerre S."/>
            <person name="Imsland F."/>
            <person name="Lear T.L."/>
            <person name="Adelson D.L."/>
            <person name="Bailey E."/>
            <person name="Bellone R.R."/>
            <person name="Bloecker H."/>
            <person name="Distl O."/>
            <person name="Edgar R.C."/>
            <person name="Garber M."/>
            <person name="Leeb T."/>
            <person name="Mauceli E."/>
            <person name="MacLeod J.N."/>
            <person name="Penedo M.C.T."/>
            <person name="Raison J.M."/>
            <person name="Sharpe T."/>
            <person name="Vogel J."/>
            <person name="Andersson L."/>
            <person name="Antczak D.F."/>
            <person name="Biagi T."/>
            <person name="Binns M.M."/>
            <person name="Chowdhary B.P."/>
            <person name="Coleman S.J."/>
            <person name="Della Valle G."/>
            <person name="Fryc S."/>
            <person name="Guerin G."/>
            <person name="Hasegawa T."/>
            <person name="Hill E.W."/>
            <person name="Jurka J."/>
            <person name="Kiialainen A."/>
            <person name="Lindgren G."/>
            <person name="Liu J."/>
            <person name="Magnani E."/>
            <person name="Mickelson J.R."/>
            <person name="Murray J."/>
            <person name="Nergadze S.G."/>
            <person name="Onofrio R."/>
            <person name="Pedroni S."/>
            <person name="Piras M.F."/>
            <person name="Raudsepp T."/>
            <person name="Rocchi M."/>
            <person name="Roeed K.H."/>
            <person name="Ryder O.A."/>
            <person name="Searle S."/>
            <person name="Skow L."/>
            <person name="Swinburne J.E."/>
            <person name="Syvaenen A.C."/>
            <person name="Tozaki T."/>
            <person name="Valberg S.J."/>
            <person name="Vaudin M."/>
            <person name="White J.R."/>
            <person name="Zody M.C."/>
            <person name="Lander E.S."/>
            <person name="Lindblad-Toh K."/>
        </authorList>
    </citation>
    <scope>NUCLEOTIDE SEQUENCE [LARGE SCALE GENOMIC DNA]</scope>
    <source>
        <strain evidence="5 6">Thoroughbred</strain>
    </source>
</reference>
<dbReference type="PROSITE" id="PS00194">
    <property type="entry name" value="THIOREDOXIN_1"/>
    <property type="match status" value="1"/>
</dbReference>
<dbReference type="Proteomes" id="UP000002281">
    <property type="component" value="Chromosome 25"/>
</dbReference>
<dbReference type="PROSITE" id="PS51352">
    <property type="entry name" value="THIOREDOXIN_2"/>
    <property type="match status" value="1"/>
</dbReference>
<dbReference type="SUPFAM" id="SSF52833">
    <property type="entry name" value="Thioredoxin-like"/>
    <property type="match status" value="1"/>
</dbReference>
<dbReference type="Pfam" id="PF00085">
    <property type="entry name" value="Thioredoxin"/>
    <property type="match status" value="1"/>
</dbReference>
<dbReference type="InterPro" id="IPR017937">
    <property type="entry name" value="Thioredoxin_CS"/>
</dbReference>
<evidence type="ECO:0000313" key="6">
    <source>
        <dbReference type="Proteomes" id="UP000002281"/>
    </source>
</evidence>
<feature type="region of interest" description="Disordered" evidence="3">
    <location>
        <begin position="84"/>
        <end position="104"/>
    </location>
</feature>
<evidence type="ECO:0000256" key="1">
    <source>
        <dbReference type="ARBA" id="ARBA00023157"/>
    </source>
</evidence>
<keyword evidence="2" id="KW-0676">Redox-active center</keyword>
<dbReference type="InterPro" id="IPR036249">
    <property type="entry name" value="Thioredoxin-like_sf"/>
</dbReference>
<dbReference type="PRINTS" id="PR00421">
    <property type="entry name" value="THIOREDOXIN"/>
</dbReference>
<reference evidence="5" key="3">
    <citation type="submission" date="2025-09" db="UniProtKB">
        <authorList>
            <consortium name="Ensembl"/>
        </authorList>
    </citation>
    <scope>IDENTIFICATION</scope>
    <source>
        <strain evidence="5">Thoroughbred</strain>
    </source>
</reference>
<dbReference type="AlphaFoldDB" id="A0A9L0SY42"/>
<dbReference type="Gene3D" id="3.40.30.10">
    <property type="entry name" value="Glutaredoxin"/>
    <property type="match status" value="1"/>
</dbReference>
<protein>
    <submittedName>
        <fullName evidence="5">Thioredoxin domain containing 8</fullName>
    </submittedName>
</protein>
<evidence type="ECO:0000256" key="3">
    <source>
        <dbReference type="SAM" id="MobiDB-lite"/>
    </source>
</evidence>
<accession>A0A9L0SY42</accession>
<name>A0A9L0SY42_HORSE</name>
<keyword evidence="1" id="KW-1015">Disulfide bond</keyword>
<dbReference type="InterPro" id="IPR013766">
    <property type="entry name" value="Thioredoxin_domain"/>
</dbReference>
<feature type="domain" description="Thioredoxin" evidence="4">
    <location>
        <begin position="1"/>
        <end position="115"/>
    </location>
</feature>
<evidence type="ECO:0000256" key="2">
    <source>
        <dbReference type="ARBA" id="ARBA00023284"/>
    </source>
</evidence>
<dbReference type="Ensembl" id="ENSECAT00000090306.1">
    <property type="protein sequence ID" value="ENSECAP00000078905.1"/>
    <property type="gene ID" value="ENSECAG00000021607.4"/>
</dbReference>
<organism evidence="5 6">
    <name type="scientific">Equus caballus</name>
    <name type="common">Horse</name>
    <dbReference type="NCBI Taxonomy" id="9796"/>
    <lineage>
        <taxon>Eukaryota</taxon>
        <taxon>Metazoa</taxon>
        <taxon>Chordata</taxon>
        <taxon>Craniata</taxon>
        <taxon>Vertebrata</taxon>
        <taxon>Euteleostomi</taxon>
        <taxon>Mammalia</taxon>
        <taxon>Eutheria</taxon>
        <taxon>Laurasiatheria</taxon>
        <taxon>Perissodactyla</taxon>
        <taxon>Equidae</taxon>
        <taxon>Equus</taxon>
    </lineage>
</organism>